<dbReference type="EC" id="2.1.1.266" evidence="1"/>
<keyword evidence="1" id="KW-0698">rRNA processing</keyword>
<keyword evidence="1 2" id="KW-0808">Transferase</keyword>
<organism evidence="2 5">
    <name type="scientific">Alcaligenes faecalis</name>
    <dbReference type="NCBI Taxonomy" id="511"/>
    <lineage>
        <taxon>Bacteria</taxon>
        <taxon>Pseudomonadati</taxon>
        <taxon>Pseudomonadota</taxon>
        <taxon>Betaproteobacteria</taxon>
        <taxon>Burkholderiales</taxon>
        <taxon>Alcaligenaceae</taxon>
        <taxon>Alcaligenes</taxon>
    </lineage>
</organism>
<gene>
    <name evidence="1 3" type="primary">rlmJ</name>
    <name evidence="2" type="ORF">DF183_04325</name>
    <name evidence="4" type="ORF">M2J83_11945</name>
    <name evidence="3" type="ORF">MXF72_08285</name>
</gene>
<comment type="similarity">
    <text evidence="1">Belongs to the RlmJ family.</text>
</comment>
<dbReference type="PANTHER" id="PTHR37426:SF1">
    <property type="entry name" value="RIBOSOMAL RNA LARGE SUBUNIT METHYLTRANSFERASE J"/>
    <property type="match status" value="1"/>
</dbReference>
<dbReference type="OrthoDB" id="9791274at2"/>
<proteinExistence type="inferred from homology"/>
<keyword evidence="1 2" id="KW-0489">Methyltransferase</keyword>
<evidence type="ECO:0000313" key="4">
    <source>
        <dbReference type="EMBL" id="WBM36528.1"/>
    </source>
</evidence>
<feature type="binding site" evidence="1">
    <location>
        <position position="169"/>
    </location>
    <ligand>
        <name>S-adenosyl-L-methionine</name>
        <dbReference type="ChEBI" id="CHEBI:59789"/>
    </ligand>
</feature>
<feature type="binding site" evidence="1">
    <location>
        <position position="100"/>
    </location>
    <ligand>
        <name>S-adenosyl-L-methionine</name>
        <dbReference type="ChEBI" id="CHEBI:59789"/>
    </ligand>
</feature>
<name>A0A0A2N4U9_ALCFA</name>
<evidence type="ECO:0000256" key="1">
    <source>
        <dbReference type="HAMAP-Rule" id="MF_00934"/>
    </source>
</evidence>
<evidence type="ECO:0000313" key="5">
    <source>
        <dbReference type="Proteomes" id="UP000245216"/>
    </source>
</evidence>
<reference evidence="2 5" key="2">
    <citation type="submission" date="2018-05" db="EMBL/GenBank/DDBJ databases">
        <authorList>
            <person name="Lanie J.A."/>
            <person name="Ng W.-L."/>
            <person name="Kazmierczak K.M."/>
            <person name="Andrzejewski T.M."/>
            <person name="Davidsen T.M."/>
            <person name="Wayne K.J."/>
            <person name="Tettelin H."/>
            <person name="Glass J.I."/>
            <person name="Rusch D."/>
            <person name="Podicherti R."/>
            <person name="Tsui H.-C.T."/>
            <person name="Winkler M.E."/>
        </authorList>
    </citation>
    <scope>NUCLEOTIDE SEQUENCE [LARGE SCALE GENOMIC DNA]</scope>
    <source>
        <strain evidence="2 5">YBY</strain>
    </source>
</reference>
<dbReference type="AlphaFoldDB" id="A0A0A2N4U9"/>
<reference evidence="4 6" key="4">
    <citation type="submission" date="2022-05" db="EMBL/GenBank/DDBJ databases">
        <title>Complete sequence of strain NY11312.</title>
        <authorList>
            <person name="Zhou D."/>
        </authorList>
    </citation>
    <scope>NUCLEOTIDE SEQUENCE [LARGE SCALE GENOMIC DNA]</scope>
    <source>
        <strain evidence="4 6">NY11312</strain>
    </source>
</reference>
<dbReference type="eggNOG" id="COG2961">
    <property type="taxonomic scope" value="Bacteria"/>
</dbReference>
<feature type="binding site" evidence="1">
    <location>
        <position position="42"/>
    </location>
    <ligand>
        <name>S-adenosyl-L-methionine</name>
        <dbReference type="ChEBI" id="CHEBI:59789"/>
    </ligand>
</feature>
<dbReference type="InterPro" id="IPR029063">
    <property type="entry name" value="SAM-dependent_MTases_sf"/>
</dbReference>
<reference evidence="3" key="3">
    <citation type="submission" date="2022-04" db="EMBL/GenBank/DDBJ databases">
        <title>Genomic mining of Alcaligenes faecalis D334 producing ectoin and derivatives.</title>
        <authorList>
            <person name="Doan V.T."/>
            <person name="Quach N.T."/>
            <person name="Vu T.-H.-N."/>
            <person name="Phi Q.-T."/>
        </authorList>
    </citation>
    <scope>NUCLEOTIDE SEQUENCE</scope>
    <source>
        <strain evidence="3">D334</strain>
    </source>
</reference>
<dbReference type="SUPFAM" id="SSF53335">
    <property type="entry name" value="S-adenosyl-L-methionine-dependent methyltransferases"/>
    <property type="match status" value="1"/>
</dbReference>
<feature type="binding site" evidence="1">
    <location>
        <begin position="148"/>
        <end position="149"/>
    </location>
    <ligand>
        <name>S-adenosyl-L-methionine</name>
        <dbReference type="ChEBI" id="CHEBI:59789"/>
    </ligand>
</feature>
<dbReference type="PANTHER" id="PTHR37426">
    <property type="entry name" value="RIBOSOMAL RNA LARGE SUBUNIT METHYLTRANSFERASE J"/>
    <property type="match status" value="1"/>
</dbReference>
<dbReference type="GO" id="GO:0003723">
    <property type="term" value="F:RNA binding"/>
    <property type="evidence" value="ECO:0007669"/>
    <property type="project" value="UniProtKB-UniRule"/>
</dbReference>
<accession>A0A0A2N4U9</accession>
<dbReference type="GO" id="GO:0070475">
    <property type="term" value="P:rRNA base methylation"/>
    <property type="evidence" value="ECO:0007669"/>
    <property type="project" value="UniProtKB-UniRule"/>
</dbReference>
<dbReference type="Proteomes" id="UP000830925">
    <property type="component" value="Chromosome"/>
</dbReference>
<evidence type="ECO:0000313" key="6">
    <source>
        <dbReference type="Proteomes" id="UP001211866"/>
    </source>
</evidence>
<feature type="binding site" evidence="1">
    <location>
        <position position="118"/>
    </location>
    <ligand>
        <name>S-adenosyl-L-methionine</name>
        <dbReference type="ChEBI" id="CHEBI:59789"/>
    </ligand>
</feature>
<evidence type="ECO:0000313" key="3">
    <source>
        <dbReference type="EMBL" id="UPL23062.1"/>
    </source>
</evidence>
<dbReference type="STRING" id="511.UZ73_00750"/>
<dbReference type="InterPro" id="IPR007473">
    <property type="entry name" value="RlmJ"/>
</dbReference>
<keyword evidence="1" id="KW-0949">S-adenosyl-L-methionine</keyword>
<dbReference type="HAMAP" id="MF_00934">
    <property type="entry name" value="23SrRNA_methyltr_J"/>
    <property type="match status" value="1"/>
</dbReference>
<dbReference type="Proteomes" id="UP000245216">
    <property type="component" value="Unassembled WGS sequence"/>
</dbReference>
<dbReference type="RefSeq" id="WP_009457117.1">
    <property type="nucleotide sequence ID" value="NZ_CAXOJJ010000026.1"/>
</dbReference>
<dbReference type="Proteomes" id="UP001211866">
    <property type="component" value="Chromosome"/>
</dbReference>
<dbReference type="EMBL" id="CP095873">
    <property type="protein sequence ID" value="UPL23062.1"/>
    <property type="molecule type" value="Genomic_DNA"/>
</dbReference>
<comment type="catalytic activity">
    <reaction evidence="1">
        <text>adenosine(2030) in 23S rRNA + S-adenosyl-L-methionine = N(6)-methyladenosine(2030) in 23S rRNA + S-adenosyl-L-homocysteine + H(+)</text>
        <dbReference type="Rhea" id="RHEA:43736"/>
        <dbReference type="Rhea" id="RHEA-COMP:10668"/>
        <dbReference type="Rhea" id="RHEA-COMP:10669"/>
        <dbReference type="ChEBI" id="CHEBI:15378"/>
        <dbReference type="ChEBI" id="CHEBI:57856"/>
        <dbReference type="ChEBI" id="CHEBI:59789"/>
        <dbReference type="ChEBI" id="CHEBI:74411"/>
        <dbReference type="ChEBI" id="CHEBI:74449"/>
        <dbReference type="EC" id="2.1.1.266"/>
    </reaction>
</comment>
<dbReference type="KEGG" id="afa:UZ73_00750"/>
<dbReference type="Gene3D" id="3.40.50.150">
    <property type="entry name" value="Vaccinia Virus protein VP39"/>
    <property type="match status" value="1"/>
</dbReference>
<dbReference type="EMBL" id="CP096916">
    <property type="protein sequence ID" value="WBM36528.1"/>
    <property type="molecule type" value="Genomic_DNA"/>
</dbReference>
<evidence type="ECO:0000313" key="2">
    <source>
        <dbReference type="EMBL" id="PWE15959.1"/>
    </source>
</evidence>
<keyword evidence="1" id="KW-0694">RNA-binding</keyword>
<protein>
    <recommendedName>
        <fullName evidence="1">Ribosomal RNA large subunit methyltransferase J</fullName>
        <ecNumber evidence="1">2.1.1.266</ecNumber>
    </recommendedName>
    <alternativeName>
        <fullName evidence="1">23S rRNA (adenine(2030)-N6)-methyltransferase</fullName>
    </alternativeName>
    <alternativeName>
        <fullName evidence="1">23S rRNA m6A2030 methyltransferase</fullName>
    </alternativeName>
</protein>
<feature type="binding site" evidence="1">
    <location>
        <position position="19"/>
    </location>
    <ligand>
        <name>S-adenosyl-L-methionine</name>
        <dbReference type="ChEBI" id="CHEBI:59789"/>
    </ligand>
</feature>
<dbReference type="GO" id="GO:0005829">
    <property type="term" value="C:cytosol"/>
    <property type="evidence" value="ECO:0007669"/>
    <property type="project" value="TreeGrafter"/>
</dbReference>
<accession>A0A0M7D2U8</accession>
<dbReference type="GeneID" id="29369572"/>
<dbReference type="Pfam" id="PF04378">
    <property type="entry name" value="RsmJ"/>
    <property type="match status" value="1"/>
</dbReference>
<sequence>MFSYRHAFHAGNHADVLKHATLLHIFNYYAQKDSAFSIIDTHCGAGIYDLEHDWAQTKGEFYDGLDRVLQQDDYPELVEHYIDAIADLNPDGTARYYPGSPWLALERLRTQDSFHGFELHPSEFEVLSDNVAQLFPQGNRRVRLYPENGFEQLGRLLPPPSRRAIVVMDPSYEAKSDYQQVLNSVKNALKRFAQACIVVWYPIVQRPEVQALQRKLEQLDTPWLHVSLSVRAPAKNGLGLHGSGLFISNPPWTLLKALEQSMPWLTKTLAQDDKASFQLRHSGL</sequence>
<feature type="active site" description="Proton acceptor" evidence="1">
    <location>
        <position position="169"/>
    </location>
</feature>
<comment type="function">
    <text evidence="1">Specifically methylates the adenine in position 2030 of 23S rRNA.</text>
</comment>
<keyword evidence="6" id="KW-1185">Reference proteome</keyword>
<dbReference type="EMBL" id="QEXO01000001">
    <property type="protein sequence ID" value="PWE15959.1"/>
    <property type="molecule type" value="Genomic_DNA"/>
</dbReference>
<reference evidence="2 5" key="1">
    <citation type="submission" date="2018-05" db="EMBL/GenBank/DDBJ databases">
        <title>Genome Sequence of an Efficient Indole-Degrading Bacterium, Alcaligenes sp.YBY.</title>
        <authorList>
            <person name="Yang B."/>
        </authorList>
    </citation>
    <scope>NUCLEOTIDE SEQUENCE [LARGE SCALE GENOMIC DNA]</scope>
    <source>
        <strain evidence="2 5">YBY</strain>
    </source>
</reference>
<feature type="site" description="Interaction with substrate rRNA" evidence="1">
    <location>
        <position position="4"/>
    </location>
</feature>
<dbReference type="GO" id="GO:0036307">
    <property type="term" value="F:23S rRNA (adenine(2030)-N(6))-methyltransferase activity"/>
    <property type="evidence" value="ECO:0007669"/>
    <property type="project" value="UniProtKB-UniRule"/>
</dbReference>
<comment type="subunit">
    <text evidence="1">Monomer.</text>
</comment>